<dbReference type="AlphaFoldDB" id="A0A0B5AMF6"/>
<dbReference type="KEGG" id="jeo:JMA_05150"/>
<keyword evidence="1" id="KW-0472">Membrane</keyword>
<evidence type="ECO:0000313" key="2">
    <source>
        <dbReference type="EMBL" id="AJD89832.1"/>
    </source>
</evidence>
<dbReference type="STRING" id="1508404.JMA_05150"/>
<evidence type="ECO:0000256" key="1">
    <source>
        <dbReference type="SAM" id="Phobius"/>
    </source>
</evidence>
<feature type="transmembrane region" description="Helical" evidence="1">
    <location>
        <begin position="14"/>
        <end position="31"/>
    </location>
</feature>
<evidence type="ECO:0000313" key="3">
    <source>
        <dbReference type="Proteomes" id="UP000031449"/>
    </source>
</evidence>
<dbReference type="EMBL" id="CP009416">
    <property type="protein sequence ID" value="AJD89832.1"/>
    <property type="molecule type" value="Genomic_DNA"/>
</dbReference>
<sequence>MIEQGGMRVNTSSFAIYLSAFILFHSPLAVIQPEVQSAR</sequence>
<name>A0A0B5AMF6_9BACL</name>
<keyword evidence="1" id="KW-1133">Transmembrane helix</keyword>
<dbReference type="BioCyc" id="JESP1508404:G14D9-9732-MONOMER"/>
<proteinExistence type="predicted"/>
<organism evidence="2 3">
    <name type="scientific">Jeotgalibacillus malaysiensis</name>
    <dbReference type="NCBI Taxonomy" id="1508404"/>
    <lineage>
        <taxon>Bacteria</taxon>
        <taxon>Bacillati</taxon>
        <taxon>Bacillota</taxon>
        <taxon>Bacilli</taxon>
        <taxon>Bacillales</taxon>
        <taxon>Caryophanaceae</taxon>
        <taxon>Jeotgalibacillus</taxon>
    </lineage>
</organism>
<reference evidence="2 3" key="1">
    <citation type="submission" date="2014-08" db="EMBL/GenBank/DDBJ databases">
        <title>Complete genome of a marine bacteria Jeotgalibacillus malaysiensis.</title>
        <authorList>
            <person name="Yaakop A.S."/>
            <person name="Chan K.-G."/>
            <person name="Goh K.M."/>
        </authorList>
    </citation>
    <scope>NUCLEOTIDE SEQUENCE [LARGE SCALE GENOMIC DNA]</scope>
    <source>
        <strain evidence="2 3">D5</strain>
    </source>
</reference>
<protein>
    <submittedName>
        <fullName evidence="2">Uncharacterized protein</fullName>
    </submittedName>
</protein>
<dbReference type="Proteomes" id="UP000031449">
    <property type="component" value="Chromosome"/>
</dbReference>
<keyword evidence="3" id="KW-1185">Reference proteome</keyword>
<gene>
    <name evidence="2" type="ORF">JMA_05150</name>
</gene>
<dbReference type="HOGENOM" id="CLU_3311098_0_0_9"/>
<accession>A0A0B5AMF6</accession>
<keyword evidence="1" id="KW-0812">Transmembrane</keyword>